<dbReference type="PANTHER" id="PTHR18964:SF169">
    <property type="entry name" value="N-ACETYLMANNOSAMINE KINASE"/>
    <property type="match status" value="1"/>
</dbReference>
<comment type="caution">
    <text evidence="1">The sequence shown here is derived from an EMBL/GenBank/DDBJ whole genome shotgun (WGS) entry which is preliminary data.</text>
</comment>
<name>A0AAV5NZP3_9VIBR</name>
<dbReference type="EMBL" id="BSNX01000075">
    <property type="protein sequence ID" value="GLQ75935.1"/>
    <property type="molecule type" value="Genomic_DNA"/>
</dbReference>
<proteinExistence type="predicted"/>
<dbReference type="InterPro" id="IPR036390">
    <property type="entry name" value="WH_DNA-bd_sf"/>
</dbReference>
<evidence type="ECO:0000313" key="2">
    <source>
        <dbReference type="Proteomes" id="UP001156690"/>
    </source>
</evidence>
<keyword evidence="1" id="KW-0808">Transferase</keyword>
<dbReference type="InterPro" id="IPR000600">
    <property type="entry name" value="ROK"/>
</dbReference>
<protein>
    <submittedName>
        <fullName evidence="1">Sugar kinase</fullName>
    </submittedName>
</protein>
<dbReference type="SUPFAM" id="SSF53067">
    <property type="entry name" value="Actin-like ATPase domain"/>
    <property type="match status" value="1"/>
</dbReference>
<dbReference type="PANTHER" id="PTHR18964">
    <property type="entry name" value="ROK (REPRESSOR, ORF, KINASE) FAMILY"/>
    <property type="match status" value="1"/>
</dbReference>
<organism evidence="1 2">
    <name type="scientific">Vibrio penaeicida</name>
    <dbReference type="NCBI Taxonomy" id="104609"/>
    <lineage>
        <taxon>Bacteria</taxon>
        <taxon>Pseudomonadati</taxon>
        <taxon>Pseudomonadota</taxon>
        <taxon>Gammaproteobacteria</taxon>
        <taxon>Vibrionales</taxon>
        <taxon>Vibrionaceae</taxon>
        <taxon>Vibrio</taxon>
    </lineage>
</organism>
<dbReference type="RefSeq" id="WP_126606804.1">
    <property type="nucleotide sequence ID" value="NZ_AP025145.1"/>
</dbReference>
<dbReference type="Gene3D" id="3.30.420.40">
    <property type="match status" value="2"/>
</dbReference>
<gene>
    <name evidence="1" type="ORF">GCM10007932_52980</name>
</gene>
<reference evidence="2" key="1">
    <citation type="journal article" date="2019" name="Int. J. Syst. Evol. Microbiol.">
        <title>The Global Catalogue of Microorganisms (GCM) 10K type strain sequencing project: providing services to taxonomists for standard genome sequencing and annotation.</title>
        <authorList>
            <consortium name="The Broad Institute Genomics Platform"/>
            <consortium name="The Broad Institute Genome Sequencing Center for Infectious Disease"/>
            <person name="Wu L."/>
            <person name="Ma J."/>
        </authorList>
    </citation>
    <scope>NUCLEOTIDE SEQUENCE [LARGE SCALE GENOMIC DNA]</scope>
    <source>
        <strain evidence="2">NBRC 15640</strain>
    </source>
</reference>
<dbReference type="SUPFAM" id="SSF46785">
    <property type="entry name" value="Winged helix' DNA-binding domain"/>
    <property type="match status" value="1"/>
</dbReference>
<accession>A0AAV5NZP3</accession>
<evidence type="ECO:0000313" key="1">
    <source>
        <dbReference type="EMBL" id="GLQ75935.1"/>
    </source>
</evidence>
<dbReference type="Proteomes" id="UP001156690">
    <property type="component" value="Unassembled WGS sequence"/>
</dbReference>
<keyword evidence="1" id="KW-0418">Kinase</keyword>
<dbReference type="GO" id="GO:0009384">
    <property type="term" value="F:N-acylmannosamine kinase activity"/>
    <property type="evidence" value="ECO:0007669"/>
    <property type="project" value="TreeGrafter"/>
</dbReference>
<dbReference type="InterPro" id="IPR043129">
    <property type="entry name" value="ATPase_NBD"/>
</dbReference>
<dbReference type="Gene3D" id="1.10.10.10">
    <property type="entry name" value="Winged helix-like DNA-binding domain superfamily/Winged helix DNA-binding domain"/>
    <property type="match status" value="1"/>
</dbReference>
<dbReference type="InterPro" id="IPR036388">
    <property type="entry name" value="WH-like_DNA-bd_sf"/>
</dbReference>
<dbReference type="AlphaFoldDB" id="A0AAV5NZP3"/>
<sequence length="380" mass="42214">MVVNIFAKLNIRRIVAHIRRHGPQTRATLTKELSVTPATITRLISELLEHDVVEEIPDPSKIGQKGFPSKLLKLKSESLLTTGVYFDPDTLFTCVADLEGNIVSEEQFSIEDRGFHTILTKASESIHQQLSQSGSDVSRVVGCGVSYPGQHTDTPGRTLKTQQFADWPSIDFHNDLAKYFEFPVFHINDAKAACLAELYYGVCKSHQHYCYIWLSYGIGGAAVIDQSLYLGHSQVAAEFSGLFPKSKPRPSGQDLLDTLVKEGISLERLDQLTDEHLAMPCVKEWVVRSIEQIKWLCLVIARTFAPDAIVIGGTLHSSLINQIQKAVSGENELGEDFSINPPKILRATTDEQPQLGAAVLPIDELINPARYQGRIHKSDR</sequence>
<dbReference type="Pfam" id="PF00480">
    <property type="entry name" value="ROK"/>
    <property type="match status" value="1"/>
</dbReference>
<dbReference type="GO" id="GO:0019262">
    <property type="term" value="P:N-acetylneuraminate catabolic process"/>
    <property type="evidence" value="ECO:0007669"/>
    <property type="project" value="TreeGrafter"/>
</dbReference>
<dbReference type="CDD" id="cd23763">
    <property type="entry name" value="ASKHA_ATPase_ROK"/>
    <property type="match status" value="1"/>
</dbReference>
<keyword evidence="2" id="KW-1185">Reference proteome</keyword>